<keyword evidence="2" id="KW-1185">Reference proteome</keyword>
<dbReference type="RefSeq" id="WP_045441497.1">
    <property type="nucleotide sequence ID" value="NZ_BBIO01000001.1"/>
</dbReference>
<dbReference type="GO" id="GO:0015562">
    <property type="term" value="F:efflux transmembrane transporter activity"/>
    <property type="evidence" value="ECO:0007669"/>
    <property type="project" value="InterPro"/>
</dbReference>
<accession>A0A081B634</accession>
<dbReference type="STRING" id="1333998.M2A_0001"/>
<dbReference type="EMBL" id="BBIO01000001">
    <property type="protein sequence ID" value="GAK43502.1"/>
    <property type="molecule type" value="Genomic_DNA"/>
</dbReference>
<comment type="caution">
    <text evidence="1">The sequence shown here is derived from an EMBL/GenBank/DDBJ whole genome shotgun (WGS) entry which is preliminary data.</text>
</comment>
<evidence type="ECO:0000313" key="1">
    <source>
        <dbReference type="EMBL" id="GAK43502.1"/>
    </source>
</evidence>
<name>A0A081B634_9HYPH</name>
<gene>
    <name evidence="1" type="ORF">M2A_0001</name>
</gene>
<feature type="non-terminal residue" evidence="1">
    <location>
        <position position="261"/>
    </location>
</feature>
<dbReference type="AlphaFoldDB" id="A0A081B634"/>
<dbReference type="Proteomes" id="UP000028702">
    <property type="component" value="Unassembled WGS sequence"/>
</dbReference>
<proteinExistence type="predicted"/>
<organism evidence="1 2">
    <name type="scientific">Tepidicaulis marinus</name>
    <dbReference type="NCBI Taxonomy" id="1333998"/>
    <lineage>
        <taxon>Bacteria</taxon>
        <taxon>Pseudomonadati</taxon>
        <taxon>Pseudomonadota</taxon>
        <taxon>Alphaproteobacteria</taxon>
        <taxon>Hyphomicrobiales</taxon>
        <taxon>Parvibaculaceae</taxon>
        <taxon>Tepidicaulis</taxon>
    </lineage>
</organism>
<dbReference type="SUPFAM" id="SSF56954">
    <property type="entry name" value="Outer membrane efflux proteins (OEP)"/>
    <property type="match status" value="1"/>
</dbReference>
<reference evidence="1 2" key="1">
    <citation type="submission" date="2014-07" db="EMBL/GenBank/DDBJ databases">
        <title>Tepidicaulis marinum gen. nov., sp. nov., a novel marine bacterium denitrifying nitrate to nitrous oxide strictly under microaerobic conditions.</title>
        <authorList>
            <person name="Takeuchi M."/>
            <person name="Yamagishi T."/>
            <person name="Kamagata Y."/>
            <person name="Oshima K."/>
            <person name="Hattori M."/>
            <person name="Katayama T."/>
            <person name="Hanada S."/>
            <person name="Tamaki H."/>
            <person name="Marumo K."/>
            <person name="Maeda H."/>
            <person name="Nedachi M."/>
            <person name="Iwasaki W."/>
            <person name="Suwa Y."/>
            <person name="Sakata S."/>
        </authorList>
    </citation>
    <scope>NUCLEOTIDE SEQUENCE [LARGE SCALE GENOMIC DNA]</scope>
    <source>
        <strain evidence="1 2">MA2</strain>
    </source>
</reference>
<sequence>MTPFSRIAQTALVCAGILAWTYPLHAEETALGFEEAARLAATAQDPALERFDARAESLEERAIADSALPDPTVRTGLANFPVDTLRDVQEPMTQYQVALRQEFLPGDTLALRGRERHAEAAIERQKKELLLRRIVFDVRRAWLDLYHAEKSRRIIKANLSALQNLASAQTGAFASGGSSSQNIFRADLEIALMKDRLSALTQHGKNAAAELARYIGVHANRPPVGELPLLNEPRAPAALKEALSAHPAVDVERAAEEREEV</sequence>
<protein>
    <submittedName>
        <fullName evidence="1">Outer membrane protein</fullName>
    </submittedName>
</protein>
<evidence type="ECO:0000313" key="2">
    <source>
        <dbReference type="Proteomes" id="UP000028702"/>
    </source>
</evidence>
<dbReference type="eggNOG" id="COG1538">
    <property type="taxonomic scope" value="Bacteria"/>
</dbReference>
<dbReference type="Gene3D" id="1.20.1600.10">
    <property type="entry name" value="Outer membrane efflux proteins (OEP)"/>
    <property type="match status" value="1"/>
</dbReference>